<feature type="compositionally biased region" description="Basic and acidic residues" evidence="1">
    <location>
        <begin position="48"/>
        <end position="77"/>
    </location>
</feature>
<dbReference type="KEGG" id="str:Sterm_0747"/>
<reference evidence="3" key="1">
    <citation type="submission" date="2009-09" db="EMBL/GenBank/DDBJ databases">
        <title>The complete chromosome of Sebaldella termitidis ATCC 33386.</title>
        <authorList>
            <consortium name="US DOE Joint Genome Institute (JGI-PGF)"/>
            <person name="Lucas S."/>
            <person name="Copeland A."/>
            <person name="Lapidus A."/>
            <person name="Glavina del Rio T."/>
            <person name="Dalin E."/>
            <person name="Tice H."/>
            <person name="Bruce D."/>
            <person name="Goodwin L."/>
            <person name="Pitluck S."/>
            <person name="Kyrpides N."/>
            <person name="Mavromatis K."/>
            <person name="Ivanova N."/>
            <person name="Mikhailova N."/>
            <person name="Sims D."/>
            <person name="Meincke L."/>
            <person name="Brettin T."/>
            <person name="Detter J.C."/>
            <person name="Han C."/>
            <person name="Larimer F."/>
            <person name="Land M."/>
            <person name="Hauser L."/>
            <person name="Markowitz V."/>
            <person name="Cheng J.F."/>
            <person name="Hugenholtz P."/>
            <person name="Woyke T."/>
            <person name="Wu D."/>
            <person name="Eisen J.A."/>
        </authorList>
    </citation>
    <scope>NUCLEOTIDE SEQUENCE [LARGE SCALE GENOMIC DNA]</scope>
    <source>
        <strain evidence="3">ATCC 33386 / NCTC 11300</strain>
    </source>
</reference>
<evidence type="ECO:0000313" key="2">
    <source>
        <dbReference type="EMBL" id="ACZ07619.1"/>
    </source>
</evidence>
<dbReference type="AlphaFoldDB" id="D1AQ41"/>
<dbReference type="Proteomes" id="UP000000845">
    <property type="component" value="Chromosome"/>
</dbReference>
<evidence type="ECO:0000313" key="3">
    <source>
        <dbReference type="Proteomes" id="UP000000845"/>
    </source>
</evidence>
<dbReference type="EMBL" id="CP001739">
    <property type="protein sequence ID" value="ACZ07619.1"/>
    <property type="molecule type" value="Genomic_DNA"/>
</dbReference>
<keyword evidence="3" id="KW-1185">Reference proteome</keyword>
<reference evidence="2 3" key="2">
    <citation type="journal article" date="2010" name="Stand. Genomic Sci.">
        <title>Complete genome sequence of Sebaldella termitidis type strain (NCTC 11300).</title>
        <authorList>
            <person name="Harmon-Smith M."/>
            <person name="Celia L."/>
            <person name="Chertkov O."/>
            <person name="Lapidus A."/>
            <person name="Copeland A."/>
            <person name="Glavina Del Rio T."/>
            <person name="Nolan M."/>
            <person name="Lucas S."/>
            <person name="Tice H."/>
            <person name="Cheng J.F."/>
            <person name="Han C."/>
            <person name="Detter J.C."/>
            <person name="Bruce D."/>
            <person name="Goodwin L."/>
            <person name="Pitluck S."/>
            <person name="Pati A."/>
            <person name="Liolios K."/>
            <person name="Ivanova N."/>
            <person name="Mavromatis K."/>
            <person name="Mikhailova N."/>
            <person name="Chen A."/>
            <person name="Palaniappan K."/>
            <person name="Land M."/>
            <person name="Hauser L."/>
            <person name="Chang Y.J."/>
            <person name="Jeffries C.D."/>
            <person name="Brettin T."/>
            <person name="Goker M."/>
            <person name="Beck B."/>
            <person name="Bristow J."/>
            <person name="Eisen J.A."/>
            <person name="Markowitz V."/>
            <person name="Hugenholtz P."/>
            <person name="Kyrpides N.C."/>
            <person name="Klenk H.P."/>
            <person name="Chen F."/>
        </authorList>
    </citation>
    <scope>NUCLEOTIDE SEQUENCE [LARGE SCALE GENOMIC DNA]</scope>
    <source>
        <strain evidence="3">ATCC 33386 / NCTC 11300</strain>
    </source>
</reference>
<protein>
    <submittedName>
        <fullName evidence="2">Uncharacterized protein</fullName>
    </submittedName>
</protein>
<proteinExistence type="predicted"/>
<name>D1AQ41_SEBTE</name>
<gene>
    <name evidence="2" type="ordered locus">Sterm_0747</name>
</gene>
<feature type="region of interest" description="Disordered" evidence="1">
    <location>
        <begin position="41"/>
        <end position="78"/>
    </location>
</feature>
<evidence type="ECO:0000256" key="1">
    <source>
        <dbReference type="SAM" id="MobiDB-lite"/>
    </source>
</evidence>
<organism evidence="2 3">
    <name type="scientific">Sebaldella termitidis (strain ATCC 33386 / NCTC 11300)</name>
    <dbReference type="NCBI Taxonomy" id="526218"/>
    <lineage>
        <taxon>Bacteria</taxon>
        <taxon>Fusobacteriati</taxon>
        <taxon>Fusobacteriota</taxon>
        <taxon>Fusobacteriia</taxon>
        <taxon>Fusobacteriales</taxon>
        <taxon>Leptotrichiaceae</taxon>
        <taxon>Sebaldella</taxon>
    </lineage>
</organism>
<dbReference type="RefSeq" id="WP_012860215.1">
    <property type="nucleotide sequence ID" value="NC_013517.1"/>
</dbReference>
<dbReference type="eggNOG" id="COG3064">
    <property type="taxonomic scope" value="Bacteria"/>
</dbReference>
<dbReference type="HOGENOM" id="CLU_1524109_0_0_0"/>
<sequence length="176" mass="20037">MKKNTVIIAAVAAVFVFLLLAIGTLSFTLISNNQKTAAAEQEEQINQKVEERIQEKEQEEADEKKAAEKKQADEKAAKNKANYITAKEAFDTYTERGVAVRPIECEITAKEKKIPSNVDQKAEGGMISCNGEKYRVYIGNNEMYNHFQKGDFATFEVRWIESNLYYFYLDAVGEWN</sequence>
<accession>D1AQ41</accession>